<evidence type="ECO:0000313" key="8">
    <source>
        <dbReference type="Proteomes" id="UP000016536"/>
    </source>
</evidence>
<keyword evidence="6" id="KW-0472">Membrane</keyword>
<protein>
    <recommendedName>
        <fullName evidence="9">TraD/TraG TraM recognition site domain-containing protein</fullName>
    </recommendedName>
</protein>
<dbReference type="InterPro" id="IPR027417">
    <property type="entry name" value="P-loop_NTPase"/>
</dbReference>
<reference evidence="7 8" key="1">
    <citation type="submission" date="2013-08" db="EMBL/GenBank/DDBJ databases">
        <authorList>
            <person name="Weinstock G."/>
            <person name="Sodergren E."/>
            <person name="Wylie T."/>
            <person name="Fulton L."/>
            <person name="Fulton R."/>
            <person name="Fronick C."/>
            <person name="O'Laughlin M."/>
            <person name="Godfrey J."/>
            <person name="Miner T."/>
            <person name="Herter B."/>
            <person name="Appelbaum E."/>
            <person name="Cordes M."/>
            <person name="Lek S."/>
            <person name="Wollam A."/>
            <person name="Pepin K.H."/>
            <person name="Palsikar V.B."/>
            <person name="Mitreva M."/>
            <person name="Wilson R.K."/>
        </authorList>
    </citation>
    <scope>NUCLEOTIDE SEQUENCE [LARGE SCALE GENOMIC DNA]</scope>
    <source>
        <strain evidence="7 8">F0542</strain>
    </source>
</reference>
<dbReference type="Proteomes" id="UP000016536">
    <property type="component" value="Unassembled WGS sequence"/>
</dbReference>
<comment type="caution">
    <text evidence="7">The sequence shown here is derived from an EMBL/GenBank/DDBJ whole genome shotgun (WGS) entry which is preliminary data.</text>
</comment>
<keyword evidence="3" id="KW-1003">Cell membrane</keyword>
<comment type="subcellular location">
    <subcellularLocation>
        <location evidence="1">Cell membrane</location>
        <topology evidence="1">Multi-pass membrane protein</topology>
    </subcellularLocation>
</comment>
<evidence type="ECO:0000313" key="7">
    <source>
        <dbReference type="EMBL" id="ERH24652.1"/>
    </source>
</evidence>
<sequence>MNDLLVLSRALLSSGKGAYLGEDSDGSLIYLPKEQTLAVLGAPRSGKSTRVFVQSIAVFPGLAVCTSTRAPGQQQHPDIIEVTESARQQLADVSGGNVVHVALDPASPTHYKSWNFLEGCKDWKVAEERARFFVSASLVGEQTVNNADFFRGAAIQALAPVMMACALNRKPASMFAELVRKMRLRSSESDTDVFDSMGTLKNAIKRKRGATHPASLALANFLSNDKISEETRQNVMSVIGNVILPSIERCCPDGRDEFTLSELFDGDSTLYLQARSSDTQIVAPFVAALVGSLVTQWRTTAVEERPTGCMLALDEVANIAPIHTLPELMSTAGGDGITVVLGVQDIERMNAIWPGQGYGIVEGGSQLLLGGYRDATYLQRVSQLTPLVNRYHTNVTVDHEALKAIPHRGITTTDLIESATRRAQSVERVDPRIRGLCDQNFLRMERANMLIKGQQIGGIGDSFEEWAQYYNSVVSVDHVGTLRHALEPHELFELPDGEALAISGTTMTMLKLPGWWESPLWREVLGKDA</sequence>
<dbReference type="PATRIC" id="fig|1321818.3.peg.966"/>
<evidence type="ECO:0000256" key="6">
    <source>
        <dbReference type="ARBA" id="ARBA00023136"/>
    </source>
</evidence>
<dbReference type="EMBL" id="AWSE01000053">
    <property type="protein sequence ID" value="ERH24652.1"/>
    <property type="molecule type" value="Genomic_DNA"/>
</dbReference>
<evidence type="ECO:0000256" key="3">
    <source>
        <dbReference type="ARBA" id="ARBA00022475"/>
    </source>
</evidence>
<comment type="similarity">
    <text evidence="2">Belongs to the VirD4/TraG family.</text>
</comment>
<dbReference type="InterPro" id="IPR051539">
    <property type="entry name" value="T4SS-coupling_protein"/>
</dbReference>
<evidence type="ECO:0000256" key="5">
    <source>
        <dbReference type="ARBA" id="ARBA00022989"/>
    </source>
</evidence>
<dbReference type="CDD" id="cd01127">
    <property type="entry name" value="TrwB_TraG_TraD_VirD4"/>
    <property type="match status" value="1"/>
</dbReference>
<evidence type="ECO:0008006" key="9">
    <source>
        <dbReference type="Google" id="ProtNLM"/>
    </source>
</evidence>
<organism evidence="7 8">
    <name type="scientific">Actinomyces johnsonii F0542</name>
    <dbReference type="NCBI Taxonomy" id="1321818"/>
    <lineage>
        <taxon>Bacteria</taxon>
        <taxon>Bacillati</taxon>
        <taxon>Actinomycetota</taxon>
        <taxon>Actinomycetes</taxon>
        <taxon>Actinomycetales</taxon>
        <taxon>Actinomycetaceae</taxon>
        <taxon>Actinomyces</taxon>
    </lineage>
</organism>
<evidence type="ECO:0000256" key="1">
    <source>
        <dbReference type="ARBA" id="ARBA00004651"/>
    </source>
</evidence>
<evidence type="ECO:0000256" key="2">
    <source>
        <dbReference type="ARBA" id="ARBA00008806"/>
    </source>
</evidence>
<dbReference type="GO" id="GO:0005886">
    <property type="term" value="C:plasma membrane"/>
    <property type="evidence" value="ECO:0007669"/>
    <property type="project" value="UniProtKB-SubCell"/>
</dbReference>
<keyword evidence="8" id="KW-1185">Reference proteome</keyword>
<gene>
    <name evidence="7" type="ORF">HMPREF1979_01155</name>
</gene>
<evidence type="ECO:0000256" key="4">
    <source>
        <dbReference type="ARBA" id="ARBA00022692"/>
    </source>
</evidence>
<dbReference type="Gene3D" id="3.40.50.300">
    <property type="entry name" value="P-loop containing nucleotide triphosphate hydrolases"/>
    <property type="match status" value="1"/>
</dbReference>
<dbReference type="AlphaFoldDB" id="U1S1W2"/>
<dbReference type="InterPro" id="IPR003688">
    <property type="entry name" value="TraG/VirD4"/>
</dbReference>
<dbReference type="RefSeq" id="WP_021610499.1">
    <property type="nucleotide sequence ID" value="NZ_KE952096.1"/>
</dbReference>
<dbReference type="PANTHER" id="PTHR37937:SF1">
    <property type="entry name" value="CONJUGATIVE TRANSFER: DNA TRANSPORT"/>
    <property type="match status" value="1"/>
</dbReference>
<dbReference type="SUPFAM" id="SSF52540">
    <property type="entry name" value="P-loop containing nucleoside triphosphate hydrolases"/>
    <property type="match status" value="1"/>
</dbReference>
<proteinExistence type="inferred from homology"/>
<accession>U1S1W2</accession>
<dbReference type="HOGENOM" id="CLU_514501_0_0_11"/>
<keyword evidence="5" id="KW-1133">Transmembrane helix</keyword>
<dbReference type="Pfam" id="PF02534">
    <property type="entry name" value="T4SS-DNA_transf"/>
    <property type="match status" value="1"/>
</dbReference>
<keyword evidence="4" id="KW-0812">Transmembrane</keyword>
<name>U1S1W2_9ACTO</name>
<dbReference type="PANTHER" id="PTHR37937">
    <property type="entry name" value="CONJUGATIVE TRANSFER: DNA TRANSPORT"/>
    <property type="match status" value="1"/>
</dbReference>